<evidence type="ECO:0000313" key="9">
    <source>
        <dbReference type="Proteomes" id="UP000179920"/>
    </source>
</evidence>
<dbReference type="EMBL" id="LT558125">
    <property type="protein sequence ID" value="SAM83125.1"/>
    <property type="molecule type" value="Genomic_DNA"/>
</dbReference>
<evidence type="ECO:0000256" key="2">
    <source>
        <dbReference type="ARBA" id="ARBA00022692"/>
    </source>
</evidence>
<feature type="region of interest" description="Disordered" evidence="5">
    <location>
        <begin position="812"/>
        <end position="855"/>
    </location>
</feature>
<accession>A0A1K0G6H2</accession>
<feature type="transmembrane region" description="Helical" evidence="6">
    <location>
        <begin position="276"/>
        <end position="298"/>
    </location>
</feature>
<keyword evidence="3 6" id="KW-1133">Transmembrane helix</keyword>
<evidence type="ECO:0000256" key="3">
    <source>
        <dbReference type="ARBA" id="ARBA00022989"/>
    </source>
</evidence>
<feature type="transmembrane region" description="Helical" evidence="6">
    <location>
        <begin position="78"/>
        <end position="98"/>
    </location>
</feature>
<feature type="transmembrane region" description="Helical" evidence="6">
    <location>
        <begin position="157"/>
        <end position="177"/>
    </location>
</feature>
<name>A0A1K0G6H2_9BASI</name>
<dbReference type="Gene3D" id="3.30.750.24">
    <property type="entry name" value="STAS domain"/>
    <property type="match status" value="1"/>
</dbReference>
<dbReference type="AlphaFoldDB" id="A0A1K0G6H2"/>
<dbReference type="CDD" id="cd07042">
    <property type="entry name" value="STAS_SulP_like_sulfate_transporter"/>
    <property type="match status" value="1"/>
</dbReference>
<dbReference type="InterPro" id="IPR011547">
    <property type="entry name" value="SLC26A/SulP_dom"/>
</dbReference>
<evidence type="ECO:0000256" key="6">
    <source>
        <dbReference type="SAM" id="Phobius"/>
    </source>
</evidence>
<reference evidence="9" key="1">
    <citation type="submission" date="2016-04" db="EMBL/GenBank/DDBJ databases">
        <authorList>
            <person name="Guldener U."/>
            <person name="Guldener U."/>
        </authorList>
    </citation>
    <scope>NUCLEOTIDE SEQUENCE [LARGE SCALE GENOMIC DNA]</scope>
    <source>
        <strain evidence="9">UB2112</strain>
    </source>
</reference>
<feature type="transmembrane region" description="Helical" evidence="6">
    <location>
        <begin position="483"/>
        <end position="501"/>
    </location>
</feature>
<evidence type="ECO:0000256" key="1">
    <source>
        <dbReference type="ARBA" id="ARBA00004141"/>
    </source>
</evidence>
<dbReference type="GO" id="GO:0016020">
    <property type="term" value="C:membrane"/>
    <property type="evidence" value="ECO:0007669"/>
    <property type="project" value="UniProtKB-SubCell"/>
</dbReference>
<keyword evidence="2 6" id="KW-0812">Transmembrane</keyword>
<feature type="transmembrane region" description="Helical" evidence="6">
    <location>
        <begin position="408"/>
        <end position="429"/>
    </location>
</feature>
<dbReference type="InterPro" id="IPR001902">
    <property type="entry name" value="SLC26A/SulP_fam"/>
</dbReference>
<proteinExistence type="predicted"/>
<dbReference type="PROSITE" id="PS50801">
    <property type="entry name" value="STAS"/>
    <property type="match status" value="1"/>
</dbReference>
<dbReference type="PANTHER" id="PTHR11814">
    <property type="entry name" value="SULFATE TRANSPORTER"/>
    <property type="match status" value="1"/>
</dbReference>
<evidence type="ECO:0000259" key="7">
    <source>
        <dbReference type="PROSITE" id="PS50801"/>
    </source>
</evidence>
<feature type="transmembrane region" description="Helical" evidence="6">
    <location>
        <begin position="110"/>
        <end position="126"/>
    </location>
</feature>
<feature type="transmembrane region" description="Helical" evidence="6">
    <location>
        <begin position="244"/>
        <end position="264"/>
    </location>
</feature>
<dbReference type="InterPro" id="IPR002645">
    <property type="entry name" value="STAS_dom"/>
</dbReference>
<dbReference type="SUPFAM" id="SSF52091">
    <property type="entry name" value="SpoIIaa-like"/>
    <property type="match status" value="1"/>
</dbReference>
<dbReference type="NCBIfam" id="TIGR00815">
    <property type="entry name" value="sulP"/>
    <property type="match status" value="1"/>
</dbReference>
<dbReference type="Pfam" id="PF00916">
    <property type="entry name" value="Sulfate_transp"/>
    <property type="match status" value="1"/>
</dbReference>
<feature type="transmembrane region" description="Helical" evidence="6">
    <location>
        <begin position="435"/>
        <end position="453"/>
    </location>
</feature>
<keyword evidence="4 6" id="KW-0472">Membrane</keyword>
<feature type="transmembrane region" description="Helical" evidence="6">
    <location>
        <begin position="460"/>
        <end position="477"/>
    </location>
</feature>
<feature type="compositionally biased region" description="Polar residues" evidence="5">
    <location>
        <begin position="816"/>
        <end position="832"/>
    </location>
</feature>
<organism evidence="8 9">
    <name type="scientific">Ustilago bromivora</name>
    <dbReference type="NCBI Taxonomy" id="307758"/>
    <lineage>
        <taxon>Eukaryota</taxon>
        <taxon>Fungi</taxon>
        <taxon>Dikarya</taxon>
        <taxon>Basidiomycota</taxon>
        <taxon>Ustilaginomycotina</taxon>
        <taxon>Ustilaginomycetes</taxon>
        <taxon>Ustilaginales</taxon>
        <taxon>Ustilaginaceae</taxon>
        <taxon>Ustilago</taxon>
    </lineage>
</organism>
<dbReference type="InterPro" id="IPR036513">
    <property type="entry name" value="STAS_dom_sf"/>
</dbReference>
<feature type="compositionally biased region" description="Basic and acidic residues" evidence="5">
    <location>
        <begin position="584"/>
        <end position="600"/>
    </location>
</feature>
<sequence>MASQPHFEEKPPLRQRGSNAIKWALGYNNTEANRLGIPMVSSRVWLRGIFGHPGSKTADYFDSLFPFRKWIGSYNSQWLIGDLIAGITVALVVVPQSMSYAKLAGLKPEFGLYSSFVGVMIYAIFATSKDVTIGPVAVMSLQTFNVIHHVMRQTNEWSAEVIASALAFLCGVICLAIGLLRLGFIIEFIPAPAVAGFMTGSAIQIAAGQVPKLLGLNSVNTNGNAAYQVIIDTLKALPKTNINAAFGLPALVFLYWIKWFCGWLPARYPRTARTMFFVSVLRNAFVIIVFTAASRIWLGNYSDPKKYPISVLLTVPRGFKHIGQPVLNTKLLSDLAPQLPVSVVILLLEHIAIAKSFGRLNNYKINPNQELVAIGVTNLIGPCFGAYAATGSFSRTAIKSKSGVRTPLAGWFTGILVLIAIYALSGTFYWIPNAVLSAVIIHAVTDLVVPFSVSYKFWQISPFELFIFLGAVFATVFSNTENGVYVSVAASLVLLLIRIARPRGRWLGLVRIHHGNSTGPSESTITLSHRDVFVPLENKDGMRDPSIHVEPPPPGVLIYRFEEAFTYPNASAIADLLIEKVKQETRPGKPASDKLGDRPWNDPGPPNPHLVKAARALACRGRKAANNKGLLDGSLVDRRPTLRALIFDFSSVAHVDTTSVQTLVDVRTAVERYADAKVEFHFANILSPWIRRGLLAGGFGIGFPSKRITEIAPVVSQPQNITLSASELQAREQAEAERRAKAIERMSHKSNNDGPAYPFSGRPRKPMTELEAGLAGDGAAASRSRVDLHEDIDETDPDRITRKVKIGDALYDVHTLDQNEPNKASSSNTPSRDSMEKSLEEGHQQEHAGDRPPSSISIPVIWNNDLTPFFHLDLSAALAAASEGLGEDSQLSSSIDQNN</sequence>
<feature type="region of interest" description="Disordered" evidence="5">
    <location>
        <begin position="744"/>
        <end position="794"/>
    </location>
</feature>
<evidence type="ECO:0000256" key="5">
    <source>
        <dbReference type="SAM" id="MobiDB-lite"/>
    </source>
</evidence>
<feature type="compositionally biased region" description="Low complexity" evidence="5">
    <location>
        <begin position="769"/>
        <end position="781"/>
    </location>
</feature>
<comment type="subcellular location">
    <subcellularLocation>
        <location evidence="1">Membrane</location>
        <topology evidence="1">Multi-pass membrane protein</topology>
    </subcellularLocation>
</comment>
<gene>
    <name evidence="8" type="ORF">UBRO_08439</name>
</gene>
<evidence type="ECO:0000256" key="4">
    <source>
        <dbReference type="ARBA" id="ARBA00023136"/>
    </source>
</evidence>
<dbReference type="GO" id="GO:0055085">
    <property type="term" value="P:transmembrane transport"/>
    <property type="evidence" value="ECO:0007669"/>
    <property type="project" value="InterPro"/>
</dbReference>
<feature type="compositionally biased region" description="Basic and acidic residues" evidence="5">
    <location>
        <begin position="833"/>
        <end position="850"/>
    </location>
</feature>
<protein>
    <submittedName>
        <fullName evidence="8">Probable Sulfate permease</fullName>
    </submittedName>
</protein>
<feature type="transmembrane region" description="Helical" evidence="6">
    <location>
        <begin position="335"/>
        <end position="354"/>
    </location>
</feature>
<feature type="domain" description="STAS" evidence="7">
    <location>
        <begin position="554"/>
        <end position="699"/>
    </location>
</feature>
<dbReference type="Proteomes" id="UP000179920">
    <property type="component" value="Chromosome IX"/>
</dbReference>
<evidence type="ECO:0000313" key="8">
    <source>
        <dbReference type="EMBL" id="SAM83125.1"/>
    </source>
</evidence>
<dbReference type="OrthoDB" id="288203at2759"/>
<dbReference type="Pfam" id="PF01740">
    <property type="entry name" value="STAS"/>
    <property type="match status" value="1"/>
</dbReference>
<feature type="region of interest" description="Disordered" evidence="5">
    <location>
        <begin position="584"/>
        <end position="607"/>
    </location>
</feature>